<dbReference type="Proteomes" id="UP000812077">
    <property type="component" value="Unassembled WGS sequence"/>
</dbReference>
<gene>
    <name evidence="2" type="ORF">KZO77_08935</name>
</gene>
<keyword evidence="3" id="KW-1185">Reference proteome</keyword>
<dbReference type="CDD" id="cd22355">
    <property type="entry name" value="Sau3AI_C"/>
    <property type="match status" value="1"/>
</dbReference>
<comment type="caution">
    <text evidence="2">The sequence shown here is derived from an EMBL/GenBank/DDBJ whole genome shotgun (WGS) entry which is preliminary data.</text>
</comment>
<dbReference type="Pfam" id="PF02976">
    <property type="entry name" value="MutH"/>
    <property type="match status" value="1"/>
</dbReference>
<dbReference type="EMBL" id="JAHXCP010000016">
    <property type="protein sequence ID" value="MBW4755169.1"/>
    <property type="molecule type" value="Genomic_DNA"/>
</dbReference>
<evidence type="ECO:0000313" key="2">
    <source>
        <dbReference type="EMBL" id="MBW4755169.1"/>
    </source>
</evidence>
<dbReference type="InterPro" id="IPR011337">
    <property type="entry name" value="DNA_rep_MutH/RE_typeII_Sau3AI"/>
</dbReference>
<evidence type="ECO:0000313" key="3">
    <source>
        <dbReference type="Proteomes" id="UP000812077"/>
    </source>
</evidence>
<name>A0ABS6Y7L5_9BACT</name>
<proteinExistence type="predicted"/>
<evidence type="ECO:0000259" key="1">
    <source>
        <dbReference type="SMART" id="SM00927"/>
    </source>
</evidence>
<dbReference type="CDD" id="cd22356">
    <property type="entry name" value="Sau3AI_N-like"/>
    <property type="match status" value="1"/>
</dbReference>
<accession>A0ABS6Y7L5</accession>
<dbReference type="SMART" id="SM00927">
    <property type="entry name" value="MutH"/>
    <property type="match status" value="1"/>
</dbReference>
<protein>
    <recommendedName>
        <fullName evidence="1">DNA mismatch repair MutH/Type II restriction enzyme Sau3AI domain-containing protein</fullName>
    </recommendedName>
</protein>
<dbReference type="RefSeq" id="WP_219433706.1">
    <property type="nucleotide sequence ID" value="NZ_JAHXCP010000016.1"/>
</dbReference>
<organism evidence="2 3">
    <name type="scientific">Prevotella melaninogenica</name>
    <dbReference type="NCBI Taxonomy" id="28132"/>
    <lineage>
        <taxon>Bacteria</taxon>
        <taxon>Pseudomonadati</taxon>
        <taxon>Bacteroidota</taxon>
        <taxon>Bacteroidia</taxon>
        <taxon>Bacteroidales</taxon>
        <taxon>Prevotellaceae</taxon>
        <taxon>Prevotella</taxon>
    </lineage>
</organism>
<reference evidence="2 3" key="1">
    <citation type="submission" date="2021-07" db="EMBL/GenBank/DDBJ databases">
        <title>Genomic diversity and antimicrobial resistance of Prevotella spp. isolated from chronic lung disease airways.</title>
        <authorList>
            <person name="Webb K.A."/>
            <person name="Olagoke O.S."/>
            <person name="Baird T."/>
            <person name="Neill J."/>
            <person name="Pham A."/>
            <person name="Wells T.J."/>
            <person name="Ramsay K.A."/>
            <person name="Bell S.C."/>
            <person name="Sarovich D.S."/>
            <person name="Price E.P."/>
        </authorList>
    </citation>
    <scope>NUCLEOTIDE SEQUENCE [LARGE SCALE GENOMIC DNA]</scope>
    <source>
        <strain evidence="2 3">SCHI0027.S.6</strain>
    </source>
</reference>
<sequence length="513" mass="59714">MIKNEQINAIIQYIHKSLYICEQKIKSLMENLGYDKTSIASIFEYSKRLIGHTLNEVVDKSSFKELNLQGQGKGGLGQMIEKYYFKYDINSSPTPDFQEAGLELKATGLKKDKAGELQIKERLVCDMIDYCSVINEQFETSLFYLKCRIMLLIFYLYEKGVSKWDLRYIYTVIWQLPEKDLLIIRQDFDTIVNKIKKGKAHELSEGDTDYLAACRKGQKGEKERKQPFSDILAPRRAFSLKPAYMRTILSYVKDQKRSDVSNIEIPSMGTGLVSETDLKGDTLEGIILKRIKPWIGKSVQDIIDYYQPGLMVNAKDINYVVSCLIVSEGKYNGRGKQHIEKADEFVKSGLRLKTIPVFSNNRLKEAMSYENIDYEELYNNDNWFDSTTYELFSSRFLFMVFRHPNIQSGSFHFDYGPMNLEKAFFWTMPQKDLKIAEEYWQDIRKHVLRNEIGLDYFWKAGWSNKNGKHFHVRPKGTKNSYLGAADNPNGGKADKYCYWFNKEYVTNIIESNK</sequence>
<dbReference type="NCBIfam" id="NF040973">
    <property type="entry name" value="restrict_Sau3AI"/>
    <property type="match status" value="1"/>
</dbReference>
<feature type="domain" description="DNA mismatch repair MutH/Type II restriction enzyme Sau3AI" evidence="1">
    <location>
        <begin position="85"/>
        <end position="187"/>
    </location>
</feature>